<dbReference type="Gene3D" id="2.40.160.120">
    <property type="match status" value="1"/>
</dbReference>
<evidence type="ECO:0000256" key="3">
    <source>
        <dbReference type="ARBA" id="ARBA00004586"/>
    </source>
</evidence>
<dbReference type="PROSITE" id="PS01013">
    <property type="entry name" value="OSBP"/>
    <property type="match status" value="1"/>
</dbReference>
<keyword evidence="8" id="KW-0963">Cytoplasm</keyword>
<gene>
    <name evidence="18" type="ORF">HGM15179_003268</name>
</gene>
<dbReference type="GO" id="GO:0005789">
    <property type="term" value="C:endoplasmic reticulum membrane"/>
    <property type="evidence" value="ECO:0007669"/>
    <property type="project" value="UniProtKB-SubCell"/>
</dbReference>
<evidence type="ECO:0000256" key="2">
    <source>
        <dbReference type="ARBA" id="ARBA00004514"/>
    </source>
</evidence>
<feature type="coiled-coil region" evidence="16">
    <location>
        <begin position="438"/>
        <end position="465"/>
    </location>
</feature>
<evidence type="ECO:0000256" key="14">
    <source>
        <dbReference type="RuleBase" id="RU003844"/>
    </source>
</evidence>
<keyword evidence="10" id="KW-0256">Endoplasmic reticulum</keyword>
<dbReference type="InterPro" id="IPR018494">
    <property type="entry name" value="Oxysterol-bd_CS"/>
</dbReference>
<dbReference type="CDD" id="cd13287">
    <property type="entry name" value="PH_ORP3_ORP6_ORP7"/>
    <property type="match status" value="1"/>
</dbReference>
<comment type="similarity">
    <text evidence="4 14">Belongs to the OSBP family.</text>
</comment>
<reference evidence="18" key="1">
    <citation type="submission" date="2019-04" db="EMBL/GenBank/DDBJ databases">
        <title>Genome assembly of Zosterops borbonicus 15179.</title>
        <authorList>
            <person name="Leroy T."/>
            <person name="Anselmetti Y."/>
            <person name="Tilak M.-K."/>
            <person name="Nabholz B."/>
        </authorList>
    </citation>
    <scope>NUCLEOTIDE SEQUENCE</scope>
    <source>
        <strain evidence="18">HGM_15179</strain>
        <tissue evidence="18">Muscle</tissue>
    </source>
</reference>
<dbReference type="PROSITE" id="PS50003">
    <property type="entry name" value="PH_DOMAIN"/>
    <property type="match status" value="1"/>
</dbReference>
<dbReference type="GO" id="GO:0031965">
    <property type="term" value="C:nuclear membrane"/>
    <property type="evidence" value="ECO:0007669"/>
    <property type="project" value="TreeGrafter"/>
</dbReference>
<dbReference type="InterPro" id="IPR037239">
    <property type="entry name" value="OSBP_sf"/>
</dbReference>
<feature type="domain" description="PH" evidence="17">
    <location>
        <begin position="107"/>
        <end position="202"/>
    </location>
</feature>
<evidence type="ECO:0000256" key="5">
    <source>
        <dbReference type="ARBA" id="ARBA00009279"/>
    </source>
</evidence>
<organism evidence="18 19">
    <name type="scientific">Zosterops borbonicus</name>
    <dbReference type="NCBI Taxonomy" id="364589"/>
    <lineage>
        <taxon>Eukaryota</taxon>
        <taxon>Metazoa</taxon>
        <taxon>Chordata</taxon>
        <taxon>Craniata</taxon>
        <taxon>Vertebrata</taxon>
        <taxon>Euteleostomi</taxon>
        <taxon>Archelosauria</taxon>
        <taxon>Archosauria</taxon>
        <taxon>Dinosauria</taxon>
        <taxon>Saurischia</taxon>
        <taxon>Theropoda</taxon>
        <taxon>Coelurosauria</taxon>
        <taxon>Aves</taxon>
        <taxon>Neognathae</taxon>
        <taxon>Neoaves</taxon>
        <taxon>Telluraves</taxon>
        <taxon>Australaves</taxon>
        <taxon>Passeriformes</taxon>
        <taxon>Sylvioidea</taxon>
        <taxon>Zosteropidae</taxon>
        <taxon>Zosterops</taxon>
    </lineage>
</organism>
<evidence type="ECO:0000256" key="1">
    <source>
        <dbReference type="ARBA" id="ARBA00004236"/>
    </source>
</evidence>
<dbReference type="FunFam" id="2.40.160.120:FF:000001">
    <property type="entry name" value="Oxysterol-binding protein"/>
    <property type="match status" value="1"/>
</dbReference>
<comment type="caution">
    <text evidence="18">The sequence shown here is derived from an EMBL/GenBank/DDBJ whole genome shotgun (WGS) entry which is preliminary data.</text>
</comment>
<dbReference type="AlphaFoldDB" id="A0A8K1LS16"/>
<dbReference type="InterPro" id="IPR000648">
    <property type="entry name" value="Oxysterol-bd"/>
</dbReference>
<accession>A0A8K1LS16</accession>
<dbReference type="OrthoDB" id="1854502at2759"/>
<dbReference type="GO" id="GO:0005829">
    <property type="term" value="C:cytosol"/>
    <property type="evidence" value="ECO:0007669"/>
    <property type="project" value="UniProtKB-SubCell"/>
</dbReference>
<dbReference type="InterPro" id="IPR040460">
    <property type="entry name" value="Gasdermin_pore"/>
</dbReference>
<dbReference type="Pfam" id="PF04598">
    <property type="entry name" value="Gasdermin"/>
    <property type="match status" value="1"/>
</dbReference>
<dbReference type="PANTHER" id="PTHR10972:SF76">
    <property type="entry name" value="OXYSTEROL-BINDING PROTEIN-RELATED PROTEIN 6"/>
    <property type="match status" value="1"/>
</dbReference>
<evidence type="ECO:0000313" key="18">
    <source>
        <dbReference type="EMBL" id="TRZ23836.1"/>
    </source>
</evidence>
<evidence type="ECO:0000256" key="10">
    <source>
        <dbReference type="ARBA" id="ARBA00022824"/>
    </source>
</evidence>
<dbReference type="InterPro" id="IPR041680">
    <property type="entry name" value="PH_8"/>
</dbReference>
<dbReference type="FunFam" id="2.30.29.30:FF:000011">
    <property type="entry name" value="Oxysterol-binding protein"/>
    <property type="match status" value="1"/>
</dbReference>
<keyword evidence="19" id="KW-1185">Reference proteome</keyword>
<dbReference type="GO" id="GO:0120015">
    <property type="term" value="F:sterol transfer activity"/>
    <property type="evidence" value="ECO:0007669"/>
    <property type="project" value="UniProtKB-ARBA"/>
</dbReference>
<dbReference type="SUPFAM" id="SSF144000">
    <property type="entry name" value="Oxysterol-binding protein-like"/>
    <property type="match status" value="1"/>
</dbReference>
<evidence type="ECO:0000256" key="13">
    <source>
        <dbReference type="ARBA" id="ARBA00023136"/>
    </source>
</evidence>
<evidence type="ECO:0000256" key="12">
    <source>
        <dbReference type="ARBA" id="ARBA00023121"/>
    </source>
</evidence>
<dbReference type="Gene3D" id="3.30.70.3490">
    <property type="match status" value="1"/>
</dbReference>
<evidence type="ECO:0000256" key="11">
    <source>
        <dbReference type="ARBA" id="ARBA00023055"/>
    </source>
</evidence>
<dbReference type="GO" id="GO:0005886">
    <property type="term" value="C:plasma membrane"/>
    <property type="evidence" value="ECO:0007669"/>
    <property type="project" value="UniProtKB-SubCell"/>
</dbReference>
<keyword evidence="9" id="KW-0597">Phosphoprotein</keyword>
<keyword evidence="11 15" id="KW-0445">Lipid transport</keyword>
<evidence type="ECO:0000256" key="15">
    <source>
        <dbReference type="RuleBase" id="RU003845"/>
    </source>
</evidence>
<dbReference type="GO" id="GO:0015485">
    <property type="term" value="F:cholesterol binding"/>
    <property type="evidence" value="ECO:0007669"/>
    <property type="project" value="TreeGrafter"/>
</dbReference>
<dbReference type="FunFam" id="3.30.70.3490:FF:000002">
    <property type="entry name" value="Oxysterol-binding protein"/>
    <property type="match status" value="1"/>
</dbReference>
<dbReference type="SMART" id="SM00233">
    <property type="entry name" value="PH"/>
    <property type="match status" value="1"/>
</dbReference>
<name>A0A8K1LS16_9PASS</name>
<dbReference type="GO" id="GO:0006699">
    <property type="term" value="P:bile acid biosynthetic process"/>
    <property type="evidence" value="ECO:0007669"/>
    <property type="project" value="UniProtKB-ARBA"/>
</dbReference>
<keyword evidence="7" id="KW-1003">Cell membrane</keyword>
<dbReference type="Gene3D" id="2.30.29.30">
    <property type="entry name" value="Pleckstrin-homology domain (PH domain)/Phosphotyrosine-binding domain (PTB)"/>
    <property type="match status" value="1"/>
</dbReference>
<evidence type="ECO:0000259" key="17">
    <source>
        <dbReference type="PROSITE" id="PS50003"/>
    </source>
</evidence>
<dbReference type="InterPro" id="IPR001849">
    <property type="entry name" value="PH_domain"/>
</dbReference>
<proteinExistence type="inferred from homology"/>
<dbReference type="Pfam" id="PF15409">
    <property type="entry name" value="PH_8"/>
    <property type="match status" value="1"/>
</dbReference>
<comment type="similarity">
    <text evidence="5">Belongs to the gasdermin family.</text>
</comment>
<evidence type="ECO:0000256" key="8">
    <source>
        <dbReference type="ARBA" id="ARBA00022490"/>
    </source>
</evidence>
<dbReference type="InterPro" id="IPR011993">
    <property type="entry name" value="PH-like_dom_sf"/>
</dbReference>
<evidence type="ECO:0000256" key="4">
    <source>
        <dbReference type="ARBA" id="ARBA00008842"/>
    </source>
</evidence>
<dbReference type="EMBL" id="SWJQ01000061">
    <property type="protein sequence ID" value="TRZ23836.1"/>
    <property type="molecule type" value="Genomic_DNA"/>
</dbReference>
<dbReference type="Pfam" id="PF01237">
    <property type="entry name" value="Oxysterol_BP"/>
    <property type="match status" value="1"/>
</dbReference>
<dbReference type="SUPFAM" id="SSF50729">
    <property type="entry name" value="PH domain-like"/>
    <property type="match status" value="1"/>
</dbReference>
<dbReference type="PANTHER" id="PTHR10972">
    <property type="entry name" value="OXYSTEROL-BINDING PROTEIN-RELATED"/>
    <property type="match status" value="1"/>
</dbReference>
<evidence type="ECO:0000256" key="6">
    <source>
        <dbReference type="ARBA" id="ARBA00022448"/>
    </source>
</evidence>
<evidence type="ECO:0000313" key="19">
    <source>
        <dbReference type="Proteomes" id="UP000796761"/>
    </source>
</evidence>
<keyword evidence="12" id="KW-0446">Lipid-binding</keyword>
<protein>
    <recommendedName>
        <fullName evidence="15">Oxysterol-binding protein</fullName>
    </recommendedName>
</protein>
<dbReference type="Proteomes" id="UP000796761">
    <property type="component" value="Unassembled WGS sequence"/>
</dbReference>
<sequence length="1268" mass="144173">MRIFGRTLKIRKKLVKQTQQLLNQLWLGKSCFQQGEIRTTTHGSLTQETTDSKESVHILERKASSGSTDPSLSKQFLDSDHLSLSKEPDSWEIIEGLKIGQTNVQKPDKHEGFMLKKRKWPLKGWHKRFFVLDNGMLKYSKSPIDIQKGKVHGSIDVGLSVMSIKKKARRIDLDTEEHIYHLKVKSQDSFDAWVSKLRHHRLYRQNEIVRSPRDASFHIFPSASTTESSPAANVSDGKVQQNNFPWQPPIPCSNSLPVTCTTGQSKVAAWLQDSEEMDRCAEDLAHCQSNLVELSKLLQNLEILQRTQSAPNFTDMQANCVDISKKDKRVTRRWRTKSVSKDAKIQLQVPFSATMSPVRLHSSNPNLCADIEFQAPPSHVTDPLECSTEYMKLQEEFCLMAQKVHSLLKSAFNSIAIEKEKLKRIVSEQDLTGHNAQIAHLRQSLSQALNQNAELRSRLNRIHSESVICDQVVSVNIIPSPDETGEQIHVSLPLSQQVSNESRLSMSESVSEFFDAQEVLLSASSSENEASDDESYISDVSDNISEDNTSVADNISRQILNGELTGGAFRNGRRTCLPAPSPDTSNINLWNILRNNIGKDLSKVSMPVELNEPLNTLQHLCEELEYSELLDKAAETDDPYERMVLIAAFAASGYASTYFRAGSKPFNPVLGETYECIREDKGFRFFSEQVSHHPPISACHCESKNFVFWQDIRWKNKFWGKSMEILPVGTLNVTLPKYGDYYVWNKVTTCIHNILSGRRWIEHYGEITIRNTKSSVCICKLTFVKVNYWNSNVNEVQGVVIDQEGKVVHRLFGKWHEGLYCGVAPSAKCIWRPGSMPTNYERYYGFTRFAIELNELDPLLKDLLPATDARFRPDQRLLEEGNVEAAASEKQRIEELQRARRRYMEENGIEYVPKFFKKVIDANQREAWVTNETYWELRKDPGFSKVDIPVLWNIFINFSHVVLCAVSLNLSGATNCSLKEGVSSYQLLNYEDKSDVSLNGKRGNQIMNDVGFDIAGSDSIAFKASFGIVTKHEVEVPTLLKELTTRLKINFDHCLVHQTRKSRMEILCVVMESIRTTRQCSLTVHTGMRGETMRFHIIEDQNYKGRDKAIVFPAHTTIAFSVFELYIHLDGNFELCVTPIAKGGFEREKSGSSSLTKLRRLKNNLFHRNKGVVEIVANSDPYLEDLFADYYEKAASMTDLSTSYLRDGSHIRINLLNNNIPKGPCVLCGMGSSKRETVYGCLECSFNGQKYVRLHAVPCFDLWHKRMK</sequence>
<keyword evidence="13" id="KW-0472">Membrane</keyword>
<comment type="subcellular location">
    <subcellularLocation>
        <location evidence="1">Cell membrane</location>
    </subcellularLocation>
    <subcellularLocation>
        <location evidence="2">Cytoplasm</location>
        <location evidence="2">Cytosol</location>
    </subcellularLocation>
    <subcellularLocation>
        <location evidence="3">Endoplasmic reticulum membrane</location>
    </subcellularLocation>
</comment>
<dbReference type="GO" id="GO:0097038">
    <property type="term" value="C:perinuclear endoplasmic reticulum"/>
    <property type="evidence" value="ECO:0007669"/>
    <property type="project" value="TreeGrafter"/>
</dbReference>
<evidence type="ECO:0000256" key="9">
    <source>
        <dbReference type="ARBA" id="ARBA00022553"/>
    </source>
</evidence>
<evidence type="ECO:0000256" key="16">
    <source>
        <dbReference type="SAM" id="Coils"/>
    </source>
</evidence>
<keyword evidence="6 15" id="KW-0813">Transport</keyword>
<keyword evidence="16" id="KW-0175">Coiled coil</keyword>
<evidence type="ECO:0000256" key="7">
    <source>
        <dbReference type="ARBA" id="ARBA00022475"/>
    </source>
</evidence>